<dbReference type="GO" id="GO:0006508">
    <property type="term" value="P:proteolysis"/>
    <property type="evidence" value="ECO:0007669"/>
    <property type="project" value="InterPro"/>
</dbReference>
<dbReference type="EMBL" id="CYGY02000052">
    <property type="protein sequence ID" value="SIT46584.1"/>
    <property type="molecule type" value="Genomic_DNA"/>
</dbReference>
<dbReference type="GO" id="GO:0004176">
    <property type="term" value="F:ATP-dependent peptidase activity"/>
    <property type="evidence" value="ECO:0007669"/>
    <property type="project" value="InterPro"/>
</dbReference>
<gene>
    <name evidence="1" type="ORF">BN2476_520009</name>
</gene>
<sequence>MLATASNIILLSPLRQGILNTSRCATPDEERLVMSFHEAGHLVVTHASSYFGLLDPAVQIKLNGPLAAVSGVTRIRDTREPEHHLPSAREFVHIALAGKAAEEEFLRRQLSTGQRLIPNPDGANDDLKRADATLAFMGIEDEREQLWREVTELVEQNWTSIQSVARLIFSSQHNEISRAALLQILSAP</sequence>
<name>A0A1N7SH26_9BURK</name>
<evidence type="ECO:0000313" key="1">
    <source>
        <dbReference type="EMBL" id="SIT46584.1"/>
    </source>
</evidence>
<dbReference type="SUPFAM" id="SSF140990">
    <property type="entry name" value="FtsH protease domain-like"/>
    <property type="match status" value="1"/>
</dbReference>
<dbReference type="Gene3D" id="1.20.58.760">
    <property type="entry name" value="Peptidase M41"/>
    <property type="match status" value="1"/>
</dbReference>
<dbReference type="AlphaFoldDB" id="A0A1N7SH26"/>
<dbReference type="Proteomes" id="UP000195569">
    <property type="component" value="Unassembled WGS sequence"/>
</dbReference>
<evidence type="ECO:0008006" key="3">
    <source>
        <dbReference type="Google" id="ProtNLM"/>
    </source>
</evidence>
<comment type="caution">
    <text evidence="1">The sequence shown here is derived from an EMBL/GenBank/DDBJ whole genome shotgun (WGS) entry which is preliminary data.</text>
</comment>
<dbReference type="GO" id="GO:0005524">
    <property type="term" value="F:ATP binding"/>
    <property type="evidence" value="ECO:0007669"/>
    <property type="project" value="InterPro"/>
</dbReference>
<organism evidence="1 2">
    <name type="scientific">Paraburkholderia piptadeniae</name>
    <dbReference type="NCBI Taxonomy" id="1701573"/>
    <lineage>
        <taxon>Bacteria</taxon>
        <taxon>Pseudomonadati</taxon>
        <taxon>Pseudomonadota</taxon>
        <taxon>Betaproteobacteria</taxon>
        <taxon>Burkholderiales</taxon>
        <taxon>Burkholderiaceae</taxon>
        <taxon>Paraburkholderia</taxon>
    </lineage>
</organism>
<reference evidence="1" key="1">
    <citation type="submission" date="2016-12" db="EMBL/GenBank/DDBJ databases">
        <authorList>
            <person name="Moulin L."/>
        </authorList>
    </citation>
    <scope>NUCLEOTIDE SEQUENCE [LARGE SCALE GENOMIC DNA]</scope>
    <source>
        <strain evidence="1">STM 7183</strain>
    </source>
</reference>
<keyword evidence="2" id="KW-1185">Reference proteome</keyword>
<proteinExistence type="predicted"/>
<evidence type="ECO:0000313" key="2">
    <source>
        <dbReference type="Proteomes" id="UP000195569"/>
    </source>
</evidence>
<protein>
    <recommendedName>
        <fullName evidence="3">Peptidase M41 domain-containing protein</fullName>
    </recommendedName>
</protein>
<accession>A0A1N7SH26</accession>
<dbReference type="GO" id="GO:0004222">
    <property type="term" value="F:metalloendopeptidase activity"/>
    <property type="evidence" value="ECO:0007669"/>
    <property type="project" value="InterPro"/>
</dbReference>
<dbReference type="InterPro" id="IPR037219">
    <property type="entry name" value="Peptidase_M41-like"/>
</dbReference>